<dbReference type="InterPro" id="IPR004154">
    <property type="entry name" value="Anticodon-bd"/>
</dbReference>
<evidence type="ECO:0000256" key="2">
    <source>
        <dbReference type="ARBA" id="ARBA00011738"/>
    </source>
</evidence>
<dbReference type="InterPro" id="IPR004516">
    <property type="entry name" value="HisRS/HisZ"/>
</dbReference>
<dbReference type="InterPro" id="IPR036621">
    <property type="entry name" value="Anticodon-bd_dom_sf"/>
</dbReference>
<feature type="domain" description="Aminoacyl-transfer RNA synthetases class-II family profile" evidence="12">
    <location>
        <begin position="1"/>
        <end position="329"/>
    </location>
</feature>
<accession>A0AA52EFI2</accession>
<evidence type="ECO:0000256" key="10">
    <source>
        <dbReference type="HAMAP-Rule" id="MF_00127"/>
    </source>
</evidence>
<evidence type="ECO:0000256" key="5">
    <source>
        <dbReference type="ARBA" id="ARBA00022741"/>
    </source>
</evidence>
<feature type="binding site" evidence="11">
    <location>
        <begin position="262"/>
        <end position="263"/>
    </location>
    <ligand>
        <name>L-histidine</name>
        <dbReference type="ChEBI" id="CHEBI:57595"/>
    </ligand>
</feature>
<dbReference type="GO" id="GO:0005524">
    <property type="term" value="F:ATP binding"/>
    <property type="evidence" value="ECO:0007669"/>
    <property type="project" value="UniProtKB-UniRule"/>
</dbReference>
<feature type="binding site" evidence="11">
    <location>
        <position position="130"/>
    </location>
    <ligand>
        <name>L-histidine</name>
        <dbReference type="ChEBI" id="CHEBI:57595"/>
    </ligand>
</feature>
<evidence type="ECO:0000313" key="13">
    <source>
        <dbReference type="EMBL" id="WND01379.1"/>
    </source>
</evidence>
<feature type="binding site" evidence="11">
    <location>
        <position position="112"/>
    </location>
    <ligand>
        <name>L-histidine</name>
        <dbReference type="ChEBI" id="CHEBI:57595"/>
    </ligand>
</feature>
<reference evidence="13" key="1">
    <citation type="submission" date="2023-04" db="EMBL/GenBank/DDBJ databases">
        <title>Complete genome sequence of Temperatibacter marinus.</title>
        <authorList>
            <person name="Rong J.-C."/>
            <person name="Yi M.-L."/>
            <person name="Zhao Q."/>
        </authorList>
    </citation>
    <scope>NUCLEOTIDE SEQUENCE</scope>
    <source>
        <strain evidence="13">NBRC 110045</strain>
    </source>
</reference>
<dbReference type="GO" id="GO:0006427">
    <property type="term" value="P:histidyl-tRNA aminoacylation"/>
    <property type="evidence" value="ECO:0007669"/>
    <property type="project" value="UniProtKB-UniRule"/>
</dbReference>
<evidence type="ECO:0000256" key="9">
    <source>
        <dbReference type="ARBA" id="ARBA00047639"/>
    </source>
</evidence>
<dbReference type="KEGG" id="tmk:QGN29_07360"/>
<dbReference type="GO" id="GO:0004821">
    <property type="term" value="F:histidine-tRNA ligase activity"/>
    <property type="evidence" value="ECO:0007669"/>
    <property type="project" value="UniProtKB-UniRule"/>
</dbReference>
<feature type="binding site" evidence="11">
    <location>
        <position position="258"/>
    </location>
    <ligand>
        <name>L-histidine</name>
        <dbReference type="ChEBI" id="CHEBI:57595"/>
    </ligand>
</feature>
<organism evidence="13 14">
    <name type="scientific">Temperatibacter marinus</name>
    <dbReference type="NCBI Taxonomy" id="1456591"/>
    <lineage>
        <taxon>Bacteria</taxon>
        <taxon>Pseudomonadati</taxon>
        <taxon>Pseudomonadota</taxon>
        <taxon>Alphaproteobacteria</taxon>
        <taxon>Kordiimonadales</taxon>
        <taxon>Temperatibacteraceae</taxon>
        <taxon>Temperatibacter</taxon>
    </lineage>
</organism>
<dbReference type="Proteomes" id="UP001268683">
    <property type="component" value="Chromosome"/>
</dbReference>
<dbReference type="InterPro" id="IPR006195">
    <property type="entry name" value="aa-tRNA-synth_II"/>
</dbReference>
<name>A0AA52EFI2_9PROT</name>
<evidence type="ECO:0000256" key="11">
    <source>
        <dbReference type="PIRSR" id="PIRSR001549-1"/>
    </source>
</evidence>
<protein>
    <recommendedName>
        <fullName evidence="10">Histidine--tRNA ligase</fullName>
        <ecNumber evidence="10">6.1.1.21</ecNumber>
    </recommendedName>
    <alternativeName>
        <fullName evidence="10">Histidyl-tRNA synthetase</fullName>
        <shortName evidence="10">HisRS</shortName>
    </alternativeName>
</protein>
<dbReference type="SUPFAM" id="SSF52954">
    <property type="entry name" value="Class II aaRS ABD-related"/>
    <property type="match status" value="1"/>
</dbReference>
<keyword evidence="14" id="KW-1185">Reference proteome</keyword>
<evidence type="ECO:0000256" key="3">
    <source>
        <dbReference type="ARBA" id="ARBA00022490"/>
    </source>
</evidence>
<dbReference type="PROSITE" id="PS50862">
    <property type="entry name" value="AA_TRNA_LIGASE_II"/>
    <property type="match status" value="1"/>
</dbReference>
<dbReference type="PANTHER" id="PTHR43707">
    <property type="entry name" value="HISTIDYL-TRNA SYNTHETASE"/>
    <property type="match status" value="1"/>
</dbReference>
<sequence length="415" mass="46198">MSKLQPARGTRDIYGEDARRFQKVIDTFTAVGTSYGFESISTPIFEFTEVFKRPLGETSDVVSKEMYTFEDRGGEEVTLRPELTASICRSFISNGMMQNLPCRFMSWGPAFRYERPQKGRYRQFHQIDAELIGPAEPEADVDVIAMAYRILVTLGFADRVKLNLNTLGDSESREAYRQELVTYFTAYKDQLSEDSQRRLETNPLRILDSKDEADQKLVVDAPRFSDSLNEASVDFFNRVQAGLTAAGVPFDVNERLVRGLDYYCHTAFEFITESLGAQGTVLAGGRYDGLIAQLGGQPTAGIGWAGGIERLAMMLDETPHAPRPVVMVPMGEAATVKAISVAEKLRDAGFTVTSDRSGNMKKRMNRANKAHASFGIIIGDNELENHVAMVKNLDEGTQEEVAFDQIADFIKRANS</sequence>
<keyword evidence="5 10" id="KW-0547">Nucleotide-binding</keyword>
<dbReference type="SUPFAM" id="SSF55681">
    <property type="entry name" value="Class II aaRS and biotin synthetases"/>
    <property type="match status" value="1"/>
</dbReference>
<dbReference type="CDD" id="cd00859">
    <property type="entry name" value="HisRS_anticodon"/>
    <property type="match status" value="1"/>
</dbReference>
<evidence type="ECO:0000313" key="14">
    <source>
        <dbReference type="Proteomes" id="UP001268683"/>
    </source>
</evidence>
<dbReference type="NCBIfam" id="TIGR00442">
    <property type="entry name" value="hisS"/>
    <property type="match status" value="1"/>
</dbReference>
<dbReference type="Gene3D" id="3.40.50.800">
    <property type="entry name" value="Anticodon-binding domain"/>
    <property type="match status" value="1"/>
</dbReference>
<evidence type="ECO:0000259" key="12">
    <source>
        <dbReference type="PROSITE" id="PS50862"/>
    </source>
</evidence>
<dbReference type="Gene3D" id="3.30.930.10">
    <property type="entry name" value="Bira Bifunctional Protein, Domain 2"/>
    <property type="match status" value="1"/>
</dbReference>
<evidence type="ECO:0000256" key="8">
    <source>
        <dbReference type="ARBA" id="ARBA00023146"/>
    </source>
</evidence>
<keyword evidence="3 10" id="KW-0963">Cytoplasm</keyword>
<dbReference type="CDD" id="cd00773">
    <property type="entry name" value="HisRS-like_core"/>
    <property type="match status" value="1"/>
</dbReference>
<keyword evidence="6 10" id="KW-0067">ATP-binding</keyword>
<dbReference type="HAMAP" id="MF_00127">
    <property type="entry name" value="His_tRNA_synth"/>
    <property type="match status" value="1"/>
</dbReference>
<evidence type="ECO:0000256" key="1">
    <source>
        <dbReference type="ARBA" id="ARBA00008226"/>
    </source>
</evidence>
<gene>
    <name evidence="10 13" type="primary">hisS</name>
    <name evidence="13" type="ORF">QGN29_07360</name>
</gene>
<feature type="binding site" evidence="11">
    <location>
        <begin position="82"/>
        <end position="84"/>
    </location>
    <ligand>
        <name>L-histidine</name>
        <dbReference type="ChEBI" id="CHEBI:57595"/>
    </ligand>
</feature>
<dbReference type="EC" id="6.1.1.21" evidence="10"/>
<dbReference type="Pfam" id="PF03129">
    <property type="entry name" value="HGTP_anticodon"/>
    <property type="match status" value="1"/>
</dbReference>
<comment type="similarity">
    <text evidence="1 10">Belongs to the class-II aminoacyl-tRNA synthetase family.</text>
</comment>
<evidence type="ECO:0000256" key="6">
    <source>
        <dbReference type="ARBA" id="ARBA00022840"/>
    </source>
</evidence>
<dbReference type="GO" id="GO:0005737">
    <property type="term" value="C:cytoplasm"/>
    <property type="evidence" value="ECO:0007669"/>
    <property type="project" value="UniProtKB-SubCell"/>
</dbReference>
<dbReference type="PANTHER" id="PTHR43707:SF1">
    <property type="entry name" value="HISTIDINE--TRNA LIGASE, MITOCHONDRIAL-RELATED"/>
    <property type="match status" value="1"/>
</dbReference>
<comment type="catalytic activity">
    <reaction evidence="9 10">
        <text>tRNA(His) + L-histidine + ATP = L-histidyl-tRNA(His) + AMP + diphosphate + H(+)</text>
        <dbReference type="Rhea" id="RHEA:17313"/>
        <dbReference type="Rhea" id="RHEA-COMP:9665"/>
        <dbReference type="Rhea" id="RHEA-COMP:9689"/>
        <dbReference type="ChEBI" id="CHEBI:15378"/>
        <dbReference type="ChEBI" id="CHEBI:30616"/>
        <dbReference type="ChEBI" id="CHEBI:33019"/>
        <dbReference type="ChEBI" id="CHEBI:57595"/>
        <dbReference type="ChEBI" id="CHEBI:78442"/>
        <dbReference type="ChEBI" id="CHEBI:78527"/>
        <dbReference type="ChEBI" id="CHEBI:456215"/>
        <dbReference type="EC" id="6.1.1.21"/>
    </reaction>
</comment>
<dbReference type="InterPro" id="IPR033656">
    <property type="entry name" value="HisRS_anticodon"/>
</dbReference>
<dbReference type="InterPro" id="IPR045864">
    <property type="entry name" value="aa-tRNA-synth_II/BPL/LPL"/>
</dbReference>
<keyword evidence="7 10" id="KW-0648">Protein biosynthesis</keyword>
<evidence type="ECO:0000256" key="7">
    <source>
        <dbReference type="ARBA" id="ARBA00022917"/>
    </source>
</evidence>
<keyword evidence="8 10" id="KW-0030">Aminoacyl-tRNA synthetase</keyword>
<proteinExistence type="inferred from homology"/>
<dbReference type="AlphaFoldDB" id="A0AA52EFI2"/>
<comment type="subunit">
    <text evidence="2 10">Homodimer.</text>
</comment>
<dbReference type="PIRSF" id="PIRSF001549">
    <property type="entry name" value="His-tRNA_synth"/>
    <property type="match status" value="1"/>
</dbReference>
<dbReference type="Pfam" id="PF13393">
    <property type="entry name" value="tRNA-synt_His"/>
    <property type="match status" value="1"/>
</dbReference>
<evidence type="ECO:0000256" key="4">
    <source>
        <dbReference type="ARBA" id="ARBA00022598"/>
    </source>
</evidence>
<comment type="subcellular location">
    <subcellularLocation>
        <location evidence="10">Cytoplasm</location>
    </subcellularLocation>
</comment>
<dbReference type="EMBL" id="CP123872">
    <property type="protein sequence ID" value="WND01379.1"/>
    <property type="molecule type" value="Genomic_DNA"/>
</dbReference>
<keyword evidence="4 10" id="KW-0436">Ligase</keyword>
<dbReference type="InterPro" id="IPR015807">
    <property type="entry name" value="His-tRNA-ligase"/>
</dbReference>
<dbReference type="RefSeq" id="WP_310797207.1">
    <property type="nucleotide sequence ID" value="NZ_CP123872.1"/>
</dbReference>
<dbReference type="InterPro" id="IPR041715">
    <property type="entry name" value="HisRS-like_core"/>
</dbReference>
<feature type="binding site" evidence="11">
    <location>
        <position position="126"/>
    </location>
    <ligand>
        <name>L-histidine</name>
        <dbReference type="ChEBI" id="CHEBI:57595"/>
    </ligand>
</feature>